<evidence type="ECO:0000313" key="2">
    <source>
        <dbReference type="EMBL" id="MBD2568493.1"/>
    </source>
</evidence>
<keyword evidence="3" id="KW-1185">Reference proteome</keyword>
<feature type="compositionally biased region" description="Basic and acidic residues" evidence="1">
    <location>
        <begin position="12"/>
        <end position="22"/>
    </location>
</feature>
<reference evidence="2 3" key="1">
    <citation type="journal article" date="2020" name="ISME J.">
        <title>Comparative genomics reveals insights into cyanobacterial evolution and habitat adaptation.</title>
        <authorList>
            <person name="Chen M.Y."/>
            <person name="Teng W.K."/>
            <person name="Zhao L."/>
            <person name="Hu C.X."/>
            <person name="Zhou Y.K."/>
            <person name="Han B.P."/>
            <person name="Song L.R."/>
            <person name="Shu W.S."/>
        </authorList>
    </citation>
    <scope>NUCLEOTIDE SEQUENCE [LARGE SCALE GENOMIC DNA]</scope>
    <source>
        <strain evidence="2 3">FACHB-196</strain>
    </source>
</reference>
<accession>A0ABR8FFS5</accession>
<evidence type="ECO:0000256" key="1">
    <source>
        <dbReference type="SAM" id="MobiDB-lite"/>
    </source>
</evidence>
<comment type="caution">
    <text evidence="2">The sequence shown here is derived from an EMBL/GenBank/DDBJ whole genome shotgun (WGS) entry which is preliminary data.</text>
</comment>
<protein>
    <submittedName>
        <fullName evidence="2">Uncharacterized protein</fullName>
    </submittedName>
</protein>
<name>A0ABR8FFS5_9NOST</name>
<gene>
    <name evidence="2" type="ORF">H6G59_11385</name>
</gene>
<feature type="compositionally biased region" description="Polar residues" evidence="1">
    <location>
        <begin position="27"/>
        <end position="42"/>
    </location>
</feature>
<proteinExistence type="predicted"/>
<organism evidence="2 3">
    <name type="scientific">Anabaena lutea FACHB-196</name>
    <dbReference type="NCBI Taxonomy" id="2692881"/>
    <lineage>
        <taxon>Bacteria</taxon>
        <taxon>Bacillati</taxon>
        <taxon>Cyanobacteriota</taxon>
        <taxon>Cyanophyceae</taxon>
        <taxon>Nostocales</taxon>
        <taxon>Nostocaceae</taxon>
        <taxon>Anabaena</taxon>
    </lineage>
</organism>
<evidence type="ECO:0000313" key="3">
    <source>
        <dbReference type="Proteomes" id="UP000640531"/>
    </source>
</evidence>
<dbReference type="Proteomes" id="UP000640531">
    <property type="component" value="Unassembled WGS sequence"/>
</dbReference>
<sequence>MATKLLQQGIGRRGETGTRGRGENYQLPITNHQSPITNHQSPINNYANLCEPDRFNFRNS</sequence>
<dbReference type="RefSeq" id="WP_190714489.1">
    <property type="nucleotide sequence ID" value="NZ_JACJST010000009.1"/>
</dbReference>
<dbReference type="EMBL" id="JACJST010000009">
    <property type="protein sequence ID" value="MBD2568493.1"/>
    <property type="molecule type" value="Genomic_DNA"/>
</dbReference>
<feature type="region of interest" description="Disordered" evidence="1">
    <location>
        <begin position="1"/>
        <end position="42"/>
    </location>
</feature>